<keyword evidence="2" id="KW-1133">Transmembrane helix</keyword>
<dbReference type="AlphaFoldDB" id="A0AAD9ICC7"/>
<protein>
    <submittedName>
        <fullName evidence="3">Uncharacterized protein</fullName>
    </submittedName>
</protein>
<feature type="compositionally biased region" description="Basic residues" evidence="1">
    <location>
        <begin position="545"/>
        <end position="564"/>
    </location>
</feature>
<dbReference type="EMBL" id="JAQQPM010000008">
    <property type="protein sequence ID" value="KAK2074893.1"/>
    <property type="molecule type" value="Genomic_DNA"/>
</dbReference>
<feature type="region of interest" description="Disordered" evidence="1">
    <location>
        <begin position="370"/>
        <end position="393"/>
    </location>
</feature>
<feature type="transmembrane region" description="Helical" evidence="2">
    <location>
        <begin position="276"/>
        <end position="302"/>
    </location>
</feature>
<comment type="caution">
    <text evidence="3">The sequence shown here is derived from an EMBL/GenBank/DDBJ whole genome shotgun (WGS) entry which is preliminary data.</text>
</comment>
<reference evidence="3" key="1">
    <citation type="journal article" date="2023" name="Mol. Plant Microbe Interact.">
        <title>Elucidating the Obligate Nature and Biological Capacity of an Invasive Fungal Corn Pathogen.</title>
        <authorList>
            <person name="MacCready J.S."/>
            <person name="Roggenkamp E.M."/>
            <person name="Gdanetz K."/>
            <person name="Chilvers M.I."/>
        </authorList>
    </citation>
    <scope>NUCLEOTIDE SEQUENCE</scope>
    <source>
        <strain evidence="3">PM02</strain>
    </source>
</reference>
<sequence>MTTETITIINSSGKIISSGKHLVSIFKDAKAAYQSRRVALKAEKAERAVLKGLKRAQTSDYYDYVPPPRHDDAADGDRGRSIVIDDVDVAPSHGSHRSSRSQPGKVRASSQRAAGLTESNLRAWSATSRTSAAGSRAGVPYRSPYVETLPRDTTLSRPTLGPPLDALSSPRFVPTTATRAKRDAADSTPRHSLLVHRPRSDPALRDARDADIDLNLAYGPMPPDLAARTDLARATVEEEAEATALLDRVHGLLEAAECAHAGAAAAMARLERDPEAAAAVALTLAELSALLAQLSPALLAAYKAGFPVVFALLASPQFLIGTGIAVGVTVIVFGGLKILKRIREVQAGGQTKAGPLDGEKEVGGGRLSEIPQQQQQQEEGEGEERGPAQGPGSVDEALLVDEVMSQISSIETWRRGIAPFSGDATVDVELISPVAMRARRRRDQHWPPPSLRAAESRAATARPSRRDGGGGGGSSRQSMRSGRSREEVVVEGTDLADEEADADEAVGGGRRRGGGGGVLSGLGDTDTIDPRDSISHSGRSERSRRSSHSRRSQKSSGHRSHRSRREGDGAGVGVNVPVRGSSRREGGDGEGGSRATARSKVKMIEDGTLAPDTMLESVLGKKKPESLLKKMFRGRDKEKRDRTVVSALV</sequence>
<evidence type="ECO:0000256" key="1">
    <source>
        <dbReference type="SAM" id="MobiDB-lite"/>
    </source>
</evidence>
<evidence type="ECO:0000256" key="2">
    <source>
        <dbReference type="SAM" id="Phobius"/>
    </source>
</evidence>
<feature type="transmembrane region" description="Helical" evidence="2">
    <location>
        <begin position="308"/>
        <end position="333"/>
    </location>
</feature>
<keyword evidence="2" id="KW-0472">Membrane</keyword>
<name>A0AAD9ICC7_9PEZI</name>
<gene>
    <name evidence="3" type="ORF">P8C59_009063</name>
</gene>
<feature type="region of interest" description="Disordered" evidence="1">
    <location>
        <begin position="151"/>
        <end position="170"/>
    </location>
</feature>
<feature type="compositionally biased region" description="Acidic residues" evidence="1">
    <location>
        <begin position="494"/>
        <end position="504"/>
    </location>
</feature>
<feature type="compositionally biased region" description="Polar residues" evidence="1">
    <location>
        <begin position="108"/>
        <end position="120"/>
    </location>
</feature>
<keyword evidence="2" id="KW-0812">Transmembrane</keyword>
<accession>A0AAD9ICC7</accession>
<organism evidence="3 4">
    <name type="scientific">Phyllachora maydis</name>
    <dbReference type="NCBI Taxonomy" id="1825666"/>
    <lineage>
        <taxon>Eukaryota</taxon>
        <taxon>Fungi</taxon>
        <taxon>Dikarya</taxon>
        <taxon>Ascomycota</taxon>
        <taxon>Pezizomycotina</taxon>
        <taxon>Sordariomycetes</taxon>
        <taxon>Sordariomycetidae</taxon>
        <taxon>Phyllachorales</taxon>
        <taxon>Phyllachoraceae</taxon>
        <taxon>Phyllachora</taxon>
    </lineage>
</organism>
<evidence type="ECO:0000313" key="4">
    <source>
        <dbReference type="Proteomes" id="UP001217918"/>
    </source>
</evidence>
<keyword evidence="4" id="KW-1185">Reference proteome</keyword>
<feature type="region of interest" description="Disordered" evidence="1">
    <location>
        <begin position="87"/>
        <end position="120"/>
    </location>
</feature>
<feature type="compositionally biased region" description="Basic and acidic residues" evidence="1">
    <location>
        <begin position="528"/>
        <end position="544"/>
    </location>
</feature>
<evidence type="ECO:0000313" key="3">
    <source>
        <dbReference type="EMBL" id="KAK2074893.1"/>
    </source>
</evidence>
<dbReference type="Proteomes" id="UP001217918">
    <property type="component" value="Unassembled WGS sequence"/>
</dbReference>
<feature type="region of interest" description="Disordered" evidence="1">
    <location>
        <begin position="439"/>
        <end position="603"/>
    </location>
</feature>
<proteinExistence type="predicted"/>